<evidence type="ECO:0000256" key="1">
    <source>
        <dbReference type="SAM" id="SignalP"/>
    </source>
</evidence>
<dbReference type="Proteomes" id="UP000594262">
    <property type="component" value="Unplaced"/>
</dbReference>
<keyword evidence="1" id="KW-0732">Signal</keyword>
<keyword evidence="3" id="KW-1185">Reference proteome</keyword>
<feature type="chain" id="PRO_5029653128" description="Cnidarian restricted protein" evidence="1">
    <location>
        <begin position="23"/>
        <end position="107"/>
    </location>
</feature>
<dbReference type="AlphaFoldDB" id="A0A7M5VC67"/>
<organism evidence="2 3">
    <name type="scientific">Clytia hemisphaerica</name>
    <dbReference type="NCBI Taxonomy" id="252671"/>
    <lineage>
        <taxon>Eukaryota</taxon>
        <taxon>Metazoa</taxon>
        <taxon>Cnidaria</taxon>
        <taxon>Hydrozoa</taxon>
        <taxon>Hydroidolina</taxon>
        <taxon>Leptothecata</taxon>
        <taxon>Obeliida</taxon>
        <taxon>Clytiidae</taxon>
        <taxon>Clytia</taxon>
    </lineage>
</organism>
<accession>A0A7M5VC67</accession>
<sequence>MIKPTILISMVILCVIILTIQTSKIDGHLTKSALCNVRAYRKCHKKSKNFKKFEKCHHKKFTQCKKKLNFHYLRQPSLKPEVLPYPAVHPPWHPQQLPLIEPEIYHR</sequence>
<evidence type="ECO:0000313" key="3">
    <source>
        <dbReference type="Proteomes" id="UP000594262"/>
    </source>
</evidence>
<reference evidence="2" key="1">
    <citation type="submission" date="2021-01" db="UniProtKB">
        <authorList>
            <consortium name="EnsemblMetazoa"/>
        </authorList>
    </citation>
    <scope>IDENTIFICATION</scope>
</reference>
<dbReference type="EnsemblMetazoa" id="CLYHEMT011472.1">
    <property type="protein sequence ID" value="CLYHEMP011472.1"/>
    <property type="gene ID" value="CLYHEMG011472"/>
</dbReference>
<evidence type="ECO:0000313" key="2">
    <source>
        <dbReference type="EnsemblMetazoa" id="CLYHEMP011472.1"/>
    </source>
</evidence>
<proteinExistence type="predicted"/>
<feature type="signal peptide" evidence="1">
    <location>
        <begin position="1"/>
        <end position="22"/>
    </location>
</feature>
<name>A0A7M5VC67_9CNID</name>
<evidence type="ECO:0008006" key="4">
    <source>
        <dbReference type="Google" id="ProtNLM"/>
    </source>
</evidence>
<protein>
    <recommendedName>
        <fullName evidence="4">Cnidarian restricted protein</fullName>
    </recommendedName>
</protein>